<sequence length="135" mass="16052">MTDLAQMSDIQSMELSQAEPEEDELTYESIKQANTSVNQDYSKHYVRLIIKIPEMKTGLSWRRMTREAKNGVITKATYHGTRVYFEFILHPNKSNETKFEYSSREPLRGPIEYKNSFLKYQDEHVIWFVHKSIPW</sequence>
<evidence type="ECO:0000313" key="3">
    <source>
        <dbReference type="Proteomes" id="UP000663828"/>
    </source>
</evidence>
<gene>
    <name evidence="2" type="ORF">XAT740_LOCUS27158</name>
</gene>
<dbReference type="EMBL" id="CAJNOR010002250">
    <property type="protein sequence ID" value="CAF1268399.1"/>
    <property type="molecule type" value="Genomic_DNA"/>
</dbReference>
<dbReference type="AlphaFoldDB" id="A0A815BEM2"/>
<proteinExistence type="predicted"/>
<reference evidence="2" key="1">
    <citation type="submission" date="2021-02" db="EMBL/GenBank/DDBJ databases">
        <authorList>
            <person name="Nowell W R."/>
        </authorList>
    </citation>
    <scope>NUCLEOTIDE SEQUENCE</scope>
</reference>
<feature type="region of interest" description="Disordered" evidence="1">
    <location>
        <begin position="1"/>
        <end position="24"/>
    </location>
</feature>
<protein>
    <submittedName>
        <fullName evidence="2">Uncharacterized protein</fullName>
    </submittedName>
</protein>
<evidence type="ECO:0000256" key="1">
    <source>
        <dbReference type="SAM" id="MobiDB-lite"/>
    </source>
</evidence>
<name>A0A815BEM2_ADIRI</name>
<keyword evidence="3" id="KW-1185">Reference proteome</keyword>
<evidence type="ECO:0000313" key="2">
    <source>
        <dbReference type="EMBL" id="CAF1268399.1"/>
    </source>
</evidence>
<organism evidence="2 3">
    <name type="scientific">Adineta ricciae</name>
    <name type="common">Rotifer</name>
    <dbReference type="NCBI Taxonomy" id="249248"/>
    <lineage>
        <taxon>Eukaryota</taxon>
        <taxon>Metazoa</taxon>
        <taxon>Spiralia</taxon>
        <taxon>Gnathifera</taxon>
        <taxon>Rotifera</taxon>
        <taxon>Eurotatoria</taxon>
        <taxon>Bdelloidea</taxon>
        <taxon>Adinetida</taxon>
        <taxon>Adinetidae</taxon>
        <taxon>Adineta</taxon>
    </lineage>
</organism>
<accession>A0A815BEM2</accession>
<dbReference type="Proteomes" id="UP000663828">
    <property type="component" value="Unassembled WGS sequence"/>
</dbReference>
<comment type="caution">
    <text evidence="2">The sequence shown here is derived from an EMBL/GenBank/DDBJ whole genome shotgun (WGS) entry which is preliminary data.</text>
</comment>